<evidence type="ECO:0000313" key="5">
    <source>
        <dbReference type="EMBL" id="CAF1082646.1"/>
    </source>
</evidence>
<dbReference type="SMART" id="SM00028">
    <property type="entry name" value="TPR"/>
    <property type="match status" value="6"/>
</dbReference>
<dbReference type="EMBL" id="CAJNOH010000589">
    <property type="protein sequence ID" value="CAF1082646.1"/>
    <property type="molecule type" value="Genomic_DNA"/>
</dbReference>
<dbReference type="AlphaFoldDB" id="A0A814MRT7"/>
<dbReference type="Gene3D" id="3.90.176.10">
    <property type="entry name" value="Toxin ADP-ribosyltransferase, Chain A, domain 1"/>
    <property type="match status" value="1"/>
</dbReference>
<feature type="domain" description="ADP ribosyltransferase" evidence="4">
    <location>
        <begin position="238"/>
        <end position="396"/>
    </location>
</feature>
<evidence type="ECO:0000313" key="6">
    <source>
        <dbReference type="EMBL" id="CAF1338116.1"/>
    </source>
</evidence>
<dbReference type="InterPro" id="IPR019734">
    <property type="entry name" value="TPR_rpt"/>
</dbReference>
<name>A0A814MRT7_9BILA</name>
<proteinExistence type="predicted"/>
<protein>
    <recommendedName>
        <fullName evidence="4">ADP ribosyltransferase domain-containing protein</fullName>
    </recommendedName>
</protein>
<gene>
    <name evidence="6" type="ORF">JXQ802_LOCUS31422</name>
    <name evidence="5" type="ORF">PYM288_LOCUS18753</name>
</gene>
<dbReference type="Pfam" id="PF13374">
    <property type="entry name" value="TPR_10"/>
    <property type="match status" value="1"/>
</dbReference>
<keyword evidence="1" id="KW-0677">Repeat</keyword>
<evidence type="ECO:0000256" key="2">
    <source>
        <dbReference type="ARBA" id="ARBA00022803"/>
    </source>
</evidence>
<keyword evidence="8" id="KW-1185">Reference proteome</keyword>
<feature type="repeat" description="TPR" evidence="3">
    <location>
        <begin position="579"/>
        <end position="612"/>
    </location>
</feature>
<evidence type="ECO:0000313" key="7">
    <source>
        <dbReference type="Proteomes" id="UP000663854"/>
    </source>
</evidence>
<dbReference type="PROSITE" id="PS50005">
    <property type="entry name" value="TPR"/>
    <property type="match status" value="5"/>
</dbReference>
<dbReference type="InterPro" id="IPR011990">
    <property type="entry name" value="TPR-like_helical_dom_sf"/>
</dbReference>
<dbReference type="Proteomes" id="UP000663870">
    <property type="component" value="Unassembled WGS sequence"/>
</dbReference>
<evidence type="ECO:0000313" key="8">
    <source>
        <dbReference type="Proteomes" id="UP000663870"/>
    </source>
</evidence>
<sequence length="718" mass="85019">MTQVLTLNNKTTNIVSSNRLLSITKNENKESITLIWFDPNIGSRDDIEQTTQLRLINDYVIIHIDLERCISFIQSINKEKIFLITSGSEALHILPRISTFSQIDSIFIFCMKKNRYEYLLKEYTKIIGIYNNLNDLCKSIKEQIDLINKQIQTFSFFNQHETLIKDLSCISTEFLWIQLFNSIITNLPRNQQAKRQMIEICKEYYYGNTKEMKTIYEFERYYQSKDAIFWYSKQSFIYKLINKALRIEDIDLLYKFRFFISDLSENLRYEHEKILLSQEKIFDVYRGIKLTREEFNKLKENQGKFISINGYLSTTRQLSLALNFALKPTKRIDIISVLFHIQCDITKIDKNIIFADIDQFSEYPGEQEVLFDLNACFQIQSIEENQSLKIIKMNLSNQGQKLIKDFIELKKQENQGQSISIIFGRLLCDLGQYDKSQNYFQQLFNDSNDEDSAWIEFNIGRALHLKRQWNEAHEYYNRAYDRMMENQPARIKDSAHVLNNIGNILTNQGKHSEAHDYLQRALKIREGFYPPDHVEIAHVLNNMGNVFVNQGKYDDAFDYYKRALKIKQKFYPSDHPDIAISFNNIGNILSDQGEYDEALNHYQQALKIDEKFYPSTHINIAQNLNEIGRILFDQGKYNDALDYHQRALKIREEFYSSDHVDIADSLNNIGICYENQKKRKIALDYYQRALTIYEKFLPVNHPSRQRTEKHICRLTQRN</sequence>
<dbReference type="GO" id="GO:0005576">
    <property type="term" value="C:extracellular region"/>
    <property type="evidence" value="ECO:0007669"/>
    <property type="project" value="InterPro"/>
</dbReference>
<keyword evidence="2 3" id="KW-0802">TPR repeat</keyword>
<evidence type="ECO:0000259" key="4">
    <source>
        <dbReference type="Pfam" id="PF03496"/>
    </source>
</evidence>
<evidence type="ECO:0000256" key="1">
    <source>
        <dbReference type="ARBA" id="ARBA00022737"/>
    </source>
</evidence>
<feature type="repeat" description="TPR" evidence="3">
    <location>
        <begin position="663"/>
        <end position="696"/>
    </location>
</feature>
<reference evidence="5" key="1">
    <citation type="submission" date="2021-02" db="EMBL/GenBank/DDBJ databases">
        <authorList>
            <person name="Nowell W R."/>
        </authorList>
    </citation>
    <scope>NUCLEOTIDE SEQUENCE</scope>
</reference>
<feature type="repeat" description="TPR" evidence="3">
    <location>
        <begin position="621"/>
        <end position="654"/>
    </location>
</feature>
<dbReference type="InterPro" id="IPR003540">
    <property type="entry name" value="ADP-ribosyltransferase"/>
</dbReference>
<dbReference type="EMBL" id="CAJNOL010001329">
    <property type="protein sequence ID" value="CAF1338116.1"/>
    <property type="molecule type" value="Genomic_DNA"/>
</dbReference>
<dbReference type="PANTHER" id="PTHR45641:SF19">
    <property type="entry name" value="NEPHROCYSTIN-3"/>
    <property type="match status" value="1"/>
</dbReference>
<dbReference type="Proteomes" id="UP000663854">
    <property type="component" value="Unassembled WGS sequence"/>
</dbReference>
<feature type="repeat" description="TPR" evidence="3">
    <location>
        <begin position="495"/>
        <end position="528"/>
    </location>
</feature>
<dbReference type="PROSITE" id="PS51996">
    <property type="entry name" value="TR_MART"/>
    <property type="match status" value="1"/>
</dbReference>
<accession>A0A814MRT7</accession>
<dbReference type="SUPFAM" id="SSF56399">
    <property type="entry name" value="ADP-ribosylation"/>
    <property type="match status" value="1"/>
</dbReference>
<evidence type="ECO:0000256" key="3">
    <source>
        <dbReference type="PROSITE-ProRule" id="PRU00339"/>
    </source>
</evidence>
<dbReference type="Pfam" id="PF13424">
    <property type="entry name" value="TPR_12"/>
    <property type="match status" value="3"/>
</dbReference>
<comment type="caution">
    <text evidence="5">The sequence shown here is derived from an EMBL/GenBank/DDBJ whole genome shotgun (WGS) entry which is preliminary data.</text>
</comment>
<organism evidence="5 7">
    <name type="scientific">Rotaria sordida</name>
    <dbReference type="NCBI Taxonomy" id="392033"/>
    <lineage>
        <taxon>Eukaryota</taxon>
        <taxon>Metazoa</taxon>
        <taxon>Spiralia</taxon>
        <taxon>Gnathifera</taxon>
        <taxon>Rotifera</taxon>
        <taxon>Eurotatoria</taxon>
        <taxon>Bdelloidea</taxon>
        <taxon>Philodinida</taxon>
        <taxon>Philodinidae</taxon>
        <taxon>Rotaria</taxon>
    </lineage>
</organism>
<feature type="repeat" description="TPR" evidence="3">
    <location>
        <begin position="537"/>
        <end position="570"/>
    </location>
</feature>
<dbReference type="PANTHER" id="PTHR45641">
    <property type="entry name" value="TETRATRICOPEPTIDE REPEAT PROTEIN (AFU_ORTHOLOGUE AFUA_6G03870)"/>
    <property type="match status" value="1"/>
</dbReference>
<dbReference type="Gene3D" id="1.25.40.10">
    <property type="entry name" value="Tetratricopeptide repeat domain"/>
    <property type="match status" value="2"/>
</dbReference>
<dbReference type="PROSITE" id="PS50293">
    <property type="entry name" value="TPR_REGION"/>
    <property type="match status" value="2"/>
</dbReference>
<dbReference type="Pfam" id="PF03496">
    <property type="entry name" value="ADPrib_exo_Tox"/>
    <property type="match status" value="1"/>
</dbReference>
<dbReference type="SUPFAM" id="SSF48452">
    <property type="entry name" value="TPR-like"/>
    <property type="match status" value="2"/>
</dbReference>